<dbReference type="Gene3D" id="1.10.287.110">
    <property type="entry name" value="DnaJ domain"/>
    <property type="match status" value="1"/>
</dbReference>
<evidence type="ECO:0000313" key="6">
    <source>
        <dbReference type="Proteomes" id="UP001162734"/>
    </source>
</evidence>
<dbReference type="NCBIfam" id="TIGR00714">
    <property type="entry name" value="hscB"/>
    <property type="match status" value="1"/>
</dbReference>
<reference evidence="6" key="1">
    <citation type="journal article" date="2022" name="Int. J. Syst. Evol. Microbiol.">
        <title>Anaeromyxobacter oryzae sp. nov., Anaeromyxobacter diazotrophicus sp. nov. and Anaeromyxobacter paludicola sp. nov., isolated from paddy soils.</title>
        <authorList>
            <person name="Itoh H."/>
            <person name="Xu Z."/>
            <person name="Mise K."/>
            <person name="Masuda Y."/>
            <person name="Ushijima N."/>
            <person name="Hayakawa C."/>
            <person name="Shiratori Y."/>
            <person name="Senoo K."/>
        </authorList>
    </citation>
    <scope>NUCLEOTIDE SEQUENCE [LARGE SCALE GENOMIC DNA]</scope>
    <source>
        <strain evidence="6">Red630</strain>
    </source>
</reference>
<dbReference type="EMBL" id="AP025592">
    <property type="protein sequence ID" value="BDG09057.1"/>
    <property type="molecule type" value="Genomic_DNA"/>
</dbReference>
<dbReference type="SMART" id="SM00271">
    <property type="entry name" value="DnaJ"/>
    <property type="match status" value="1"/>
</dbReference>
<gene>
    <name evidence="5" type="ORF">AMPC_21700</name>
</gene>
<evidence type="ECO:0000259" key="4">
    <source>
        <dbReference type="PROSITE" id="PS50076"/>
    </source>
</evidence>
<dbReference type="Pfam" id="PF07743">
    <property type="entry name" value="HSCB_C"/>
    <property type="match status" value="1"/>
</dbReference>
<dbReference type="Proteomes" id="UP001162734">
    <property type="component" value="Chromosome"/>
</dbReference>
<sequence length="195" mass="21577">MTCWACKSDVPPDEPSCPACGKLQPATGPLDPFAALGLERRFDLAPADLEARFRERSRRFHPDRFARADPRERRIALERSTRLNDAYRALREPRKRAEALLRLAGHDPLAEARTLHDPEFLEEQLELRERLALARAGGDAAEVAAIGAGARERLAGLEGELAALFAAGGPHEEVSRRLARARYYDSILADAAPHP</sequence>
<dbReference type="CDD" id="cd06257">
    <property type="entry name" value="DnaJ"/>
    <property type="match status" value="1"/>
</dbReference>
<dbReference type="Gene3D" id="1.20.1280.20">
    <property type="entry name" value="HscB, C-terminal domain"/>
    <property type="match status" value="1"/>
</dbReference>
<dbReference type="SUPFAM" id="SSF46565">
    <property type="entry name" value="Chaperone J-domain"/>
    <property type="match status" value="1"/>
</dbReference>
<dbReference type="InterPro" id="IPR004640">
    <property type="entry name" value="HscB"/>
</dbReference>
<proteinExistence type="inferred from homology"/>
<protein>
    <recommendedName>
        <fullName evidence="4">J domain-containing protein</fullName>
    </recommendedName>
</protein>
<dbReference type="InterPro" id="IPR009073">
    <property type="entry name" value="HscB_oligo_C"/>
</dbReference>
<organism evidence="5 6">
    <name type="scientific">Anaeromyxobacter paludicola</name>
    <dbReference type="NCBI Taxonomy" id="2918171"/>
    <lineage>
        <taxon>Bacteria</taxon>
        <taxon>Pseudomonadati</taxon>
        <taxon>Myxococcota</taxon>
        <taxon>Myxococcia</taxon>
        <taxon>Myxococcales</taxon>
        <taxon>Cystobacterineae</taxon>
        <taxon>Anaeromyxobacteraceae</taxon>
        <taxon>Anaeromyxobacter</taxon>
    </lineage>
</organism>
<keyword evidence="6" id="KW-1185">Reference proteome</keyword>
<dbReference type="InterPro" id="IPR001623">
    <property type="entry name" value="DnaJ_domain"/>
</dbReference>
<dbReference type="RefSeq" id="WP_248340672.1">
    <property type="nucleotide sequence ID" value="NZ_AP025592.1"/>
</dbReference>
<dbReference type="PROSITE" id="PS50076">
    <property type="entry name" value="DNAJ_2"/>
    <property type="match status" value="1"/>
</dbReference>
<comment type="function">
    <text evidence="3">Co-chaperone involved in the maturation of iron-sulfur cluster-containing proteins. Seems to help targeting proteins to be folded toward HscA.</text>
</comment>
<evidence type="ECO:0000313" key="5">
    <source>
        <dbReference type="EMBL" id="BDG09057.1"/>
    </source>
</evidence>
<evidence type="ECO:0000256" key="3">
    <source>
        <dbReference type="ARBA" id="ARBA00025596"/>
    </source>
</evidence>
<dbReference type="SUPFAM" id="SSF47144">
    <property type="entry name" value="HSC20 (HSCB), C-terminal oligomerisation domain"/>
    <property type="match status" value="1"/>
</dbReference>
<evidence type="ECO:0000256" key="1">
    <source>
        <dbReference type="ARBA" id="ARBA00010476"/>
    </source>
</evidence>
<feature type="domain" description="J" evidence="4">
    <location>
        <begin position="31"/>
        <end position="110"/>
    </location>
</feature>
<dbReference type="PANTHER" id="PTHR14021">
    <property type="entry name" value="IRON-SULFUR CLUSTER CO-CHAPERONE PROTEIN HSCB"/>
    <property type="match status" value="1"/>
</dbReference>
<dbReference type="InterPro" id="IPR036869">
    <property type="entry name" value="J_dom_sf"/>
</dbReference>
<dbReference type="InterPro" id="IPR036386">
    <property type="entry name" value="HscB_C_sf"/>
</dbReference>
<evidence type="ECO:0000256" key="2">
    <source>
        <dbReference type="ARBA" id="ARBA00023186"/>
    </source>
</evidence>
<comment type="similarity">
    <text evidence="1">Belongs to the HscB family.</text>
</comment>
<dbReference type="PANTHER" id="PTHR14021:SF15">
    <property type="entry name" value="IRON-SULFUR CLUSTER CO-CHAPERONE PROTEIN HSCB"/>
    <property type="match status" value="1"/>
</dbReference>
<name>A0ABN6N7C6_9BACT</name>
<keyword evidence="2" id="KW-0143">Chaperone</keyword>
<accession>A0ABN6N7C6</accession>